<dbReference type="RefSeq" id="WP_135428378.1">
    <property type="nucleotide sequence ID" value="NZ_RPEM01000001.1"/>
</dbReference>
<dbReference type="InterPro" id="IPR050266">
    <property type="entry name" value="AB_hydrolase_sf"/>
</dbReference>
<dbReference type="Proteomes" id="UP000297741">
    <property type="component" value="Unassembled WGS sequence"/>
</dbReference>
<evidence type="ECO:0000313" key="6">
    <source>
        <dbReference type="Proteomes" id="UP000297741"/>
    </source>
</evidence>
<dbReference type="EMBL" id="RPEM01000001">
    <property type="protein sequence ID" value="TGD45095.1"/>
    <property type="molecule type" value="Genomic_DNA"/>
</dbReference>
<evidence type="ECO:0000259" key="4">
    <source>
        <dbReference type="Pfam" id="PF00561"/>
    </source>
</evidence>
<dbReference type="InterPro" id="IPR029058">
    <property type="entry name" value="AB_hydrolase_fold"/>
</dbReference>
<sequence>MTLKTLAASAALIGLGLIAATQWRLAAREAAAVKSHPPTGQFVTVDGLQVHLQVAGSGPDLVMIHGANGNLREFTFALMDHLSSRYRVIAVDRPGLGYSDALPGDVASVAGQARHLRAAVAQIGVQSPIVLGQSYGGTVALAWALQSPPAALVLVSSPSLPWPGVLDPWYRITATPLGRATLVPLASALVAQSYVRRTIDLVFAPQTAPEGYADHLGIGLTLRRESMGVNVLQINQLRPQIEVMEQDYQTLALPVELVHGDADTIVPVHIHSAPLMKILPNGALTVLPGVGHMPHHTHPDAVIAAIDRAATRAGLH</sequence>
<comment type="caution">
    <text evidence="5">The sequence shown here is derived from an EMBL/GenBank/DDBJ whole genome shotgun (WGS) entry which is preliminary data.</text>
</comment>
<protein>
    <submittedName>
        <fullName evidence="5">Alpha/beta hydrolase</fullName>
    </submittedName>
</protein>
<evidence type="ECO:0000256" key="3">
    <source>
        <dbReference type="SAM" id="SignalP"/>
    </source>
</evidence>
<dbReference type="GO" id="GO:0016787">
    <property type="term" value="F:hydrolase activity"/>
    <property type="evidence" value="ECO:0007669"/>
    <property type="project" value="UniProtKB-KW"/>
</dbReference>
<dbReference type="PANTHER" id="PTHR43798:SF33">
    <property type="entry name" value="HYDROLASE, PUTATIVE (AFU_ORTHOLOGUE AFUA_2G14860)-RELATED"/>
    <property type="match status" value="1"/>
</dbReference>
<evidence type="ECO:0000256" key="2">
    <source>
        <dbReference type="ARBA" id="ARBA00022801"/>
    </source>
</evidence>
<comment type="similarity">
    <text evidence="1">Belongs to the peptidase S33 family.</text>
</comment>
<dbReference type="PRINTS" id="PR00793">
    <property type="entry name" value="PROAMNOPTASE"/>
</dbReference>
<gene>
    <name evidence="5" type="ORF">EEB11_00490</name>
</gene>
<proteinExistence type="inferred from homology"/>
<dbReference type="SUPFAM" id="SSF53474">
    <property type="entry name" value="alpha/beta-Hydrolases"/>
    <property type="match status" value="1"/>
</dbReference>
<feature type="domain" description="AB hydrolase-1" evidence="4">
    <location>
        <begin position="61"/>
        <end position="299"/>
    </location>
</feature>
<evidence type="ECO:0000256" key="1">
    <source>
        <dbReference type="ARBA" id="ARBA00010088"/>
    </source>
</evidence>
<keyword evidence="6" id="KW-1185">Reference proteome</keyword>
<dbReference type="InterPro" id="IPR002410">
    <property type="entry name" value="Peptidase_S33"/>
</dbReference>
<dbReference type="PANTHER" id="PTHR43798">
    <property type="entry name" value="MONOACYLGLYCEROL LIPASE"/>
    <property type="match status" value="1"/>
</dbReference>
<dbReference type="PRINTS" id="PR00111">
    <property type="entry name" value="ABHYDROLASE"/>
</dbReference>
<accession>A0ABY2KQS1</accession>
<dbReference type="Pfam" id="PF00561">
    <property type="entry name" value="Abhydrolase_1"/>
    <property type="match status" value="1"/>
</dbReference>
<name>A0ABY2KQS1_9RHOB</name>
<keyword evidence="3" id="KW-0732">Signal</keyword>
<feature type="chain" id="PRO_5046957366" evidence="3">
    <location>
        <begin position="27"/>
        <end position="316"/>
    </location>
</feature>
<reference evidence="5 6" key="1">
    <citation type="submission" date="2018-11" db="EMBL/GenBank/DDBJ databases">
        <title>Tabrizicola sp. isolated from sediment of alpine lake.</title>
        <authorList>
            <person name="Liu Z."/>
        </authorList>
    </citation>
    <scope>NUCLEOTIDE SEQUENCE [LARGE SCALE GENOMIC DNA]</scope>
    <source>
        <strain evidence="5 6">DRYC-M-16</strain>
    </source>
</reference>
<organism evidence="5 6">
    <name type="scientific">Pseudotabrizicola sediminis</name>
    <dbReference type="NCBI Taxonomy" id="2486418"/>
    <lineage>
        <taxon>Bacteria</taxon>
        <taxon>Pseudomonadati</taxon>
        <taxon>Pseudomonadota</taxon>
        <taxon>Alphaproteobacteria</taxon>
        <taxon>Rhodobacterales</taxon>
        <taxon>Paracoccaceae</taxon>
        <taxon>Pseudotabrizicola</taxon>
    </lineage>
</organism>
<keyword evidence="2 5" id="KW-0378">Hydrolase</keyword>
<dbReference type="Gene3D" id="3.40.50.1820">
    <property type="entry name" value="alpha/beta hydrolase"/>
    <property type="match status" value="1"/>
</dbReference>
<dbReference type="InterPro" id="IPR000073">
    <property type="entry name" value="AB_hydrolase_1"/>
</dbReference>
<evidence type="ECO:0000313" key="5">
    <source>
        <dbReference type="EMBL" id="TGD45095.1"/>
    </source>
</evidence>
<feature type="signal peptide" evidence="3">
    <location>
        <begin position="1"/>
        <end position="26"/>
    </location>
</feature>